<evidence type="ECO:0000313" key="2">
    <source>
        <dbReference type="Proteomes" id="UP000183832"/>
    </source>
</evidence>
<dbReference type="AlphaFoldDB" id="A0A1J1IJN5"/>
<dbReference type="EMBL" id="CVRI01000054">
    <property type="protein sequence ID" value="CRL00400.1"/>
    <property type="molecule type" value="Genomic_DNA"/>
</dbReference>
<organism evidence="1 2">
    <name type="scientific">Clunio marinus</name>
    <dbReference type="NCBI Taxonomy" id="568069"/>
    <lineage>
        <taxon>Eukaryota</taxon>
        <taxon>Metazoa</taxon>
        <taxon>Ecdysozoa</taxon>
        <taxon>Arthropoda</taxon>
        <taxon>Hexapoda</taxon>
        <taxon>Insecta</taxon>
        <taxon>Pterygota</taxon>
        <taxon>Neoptera</taxon>
        <taxon>Endopterygota</taxon>
        <taxon>Diptera</taxon>
        <taxon>Nematocera</taxon>
        <taxon>Chironomoidea</taxon>
        <taxon>Chironomidae</taxon>
        <taxon>Clunio</taxon>
    </lineage>
</organism>
<dbReference type="Proteomes" id="UP000183832">
    <property type="component" value="Unassembled WGS sequence"/>
</dbReference>
<reference evidence="1 2" key="1">
    <citation type="submission" date="2015-04" db="EMBL/GenBank/DDBJ databases">
        <authorList>
            <person name="Syromyatnikov M.Y."/>
            <person name="Popov V.N."/>
        </authorList>
    </citation>
    <scope>NUCLEOTIDE SEQUENCE [LARGE SCALE GENOMIC DNA]</scope>
</reference>
<sequence length="72" mass="8572">MQDEISLIMISMKLDLMLGRKSVVVLRSRFTTAENMFRLTCLKLNTVVRLRRHDPLILDPYWKRNFMIFGKA</sequence>
<evidence type="ECO:0000313" key="1">
    <source>
        <dbReference type="EMBL" id="CRL00400.1"/>
    </source>
</evidence>
<accession>A0A1J1IJN5</accession>
<protein>
    <submittedName>
        <fullName evidence="1">CLUMA_CG013667, isoform A</fullName>
    </submittedName>
</protein>
<name>A0A1J1IJN5_9DIPT</name>
<gene>
    <name evidence="1" type="ORF">CLUMA_CG013667</name>
</gene>
<keyword evidence="2" id="KW-1185">Reference proteome</keyword>
<proteinExistence type="predicted"/>